<dbReference type="SUPFAM" id="SSF52540">
    <property type="entry name" value="P-loop containing nucleoside triphosphate hydrolases"/>
    <property type="match status" value="1"/>
</dbReference>
<dbReference type="InterPro" id="IPR050678">
    <property type="entry name" value="DNA_Partitioning_ATPase"/>
</dbReference>
<comment type="caution">
    <text evidence="2">The sequence shown here is derived from an EMBL/GenBank/DDBJ whole genome shotgun (WGS) entry which is preliminary data.</text>
</comment>
<reference evidence="2" key="1">
    <citation type="submission" date="2020-07" db="EMBL/GenBank/DDBJ databases">
        <authorList>
            <person name="Pettersson B.M.F."/>
            <person name="Behra P.R.K."/>
            <person name="Ramesh M."/>
            <person name="Das S."/>
            <person name="Dasgupta S."/>
            <person name="Kirsebom L.A."/>
        </authorList>
    </citation>
    <scope>NUCLEOTIDE SEQUENCE</scope>
    <source>
        <strain evidence="2">DSM 44203</strain>
    </source>
</reference>
<organism evidence="2 3">
    <name type="scientific">Mycolicibacterium novocastrense</name>
    <name type="common">Mycobacterium novocastrense</name>
    <dbReference type="NCBI Taxonomy" id="59813"/>
    <lineage>
        <taxon>Bacteria</taxon>
        <taxon>Bacillati</taxon>
        <taxon>Actinomycetota</taxon>
        <taxon>Actinomycetes</taxon>
        <taxon>Mycobacteriales</taxon>
        <taxon>Mycobacteriaceae</taxon>
        <taxon>Mycolicibacterium</taxon>
    </lineage>
</organism>
<name>A0AAW5SKV2_MYCNV</name>
<evidence type="ECO:0000313" key="2">
    <source>
        <dbReference type="EMBL" id="MCV7023653.1"/>
    </source>
</evidence>
<protein>
    <submittedName>
        <fullName evidence="2">AAA family ATPase</fullName>
    </submittedName>
</protein>
<reference evidence="2" key="2">
    <citation type="journal article" date="2022" name="BMC Genomics">
        <title>Comparative genome analysis of mycobacteria focusing on tRNA and non-coding RNA.</title>
        <authorList>
            <person name="Behra P.R.K."/>
            <person name="Pettersson B.M.F."/>
            <person name="Ramesh M."/>
            <person name="Das S."/>
            <person name="Dasgupta S."/>
            <person name="Kirsebom L.A."/>
        </authorList>
    </citation>
    <scope>NUCLEOTIDE SEQUENCE</scope>
    <source>
        <strain evidence="2">DSM 44203</strain>
    </source>
</reference>
<dbReference type="RefSeq" id="WP_084377129.1">
    <property type="nucleotide sequence ID" value="NZ_BCTA01000013.1"/>
</dbReference>
<dbReference type="PANTHER" id="PTHR13696">
    <property type="entry name" value="P-LOOP CONTAINING NUCLEOSIDE TRIPHOSPHATE HYDROLASE"/>
    <property type="match status" value="1"/>
</dbReference>
<dbReference type="InterPro" id="IPR027417">
    <property type="entry name" value="P-loop_NTPase"/>
</dbReference>
<dbReference type="InterPro" id="IPR025669">
    <property type="entry name" value="AAA_dom"/>
</dbReference>
<dbReference type="EMBL" id="JACKTI010000029">
    <property type="protein sequence ID" value="MCV7023653.1"/>
    <property type="molecule type" value="Genomic_DNA"/>
</dbReference>
<evidence type="ECO:0000313" key="3">
    <source>
        <dbReference type="Proteomes" id="UP001207528"/>
    </source>
</evidence>
<gene>
    <name evidence="2" type="ORF">H7I77_09875</name>
</gene>
<sequence length="294" mass="31694">MTTPGTSRKARKCVLANQKGGVGKTVITVQLGHAAAAAGLRVLIVDADPQGNITRSLTQYNNAEPPPVSLADVLDRRAQIRVQDAILQTRREAISLLPSGFDELQAVQDALIGKPGSEHSITRALREVEAEFDFVFIDTRPATDLITRNALMAADKLVIVVQPEDWAVGGLQMTLSAVEDLKEYLDKDLEVAGWIINAVDGRRSDHKETIELLEGMSVEEGITILGEHIPAIADLSRLSAIGWGCDEHPKPTPRIRNMVTVFAKILQQLSDQVPVPLPAPAADGSDRVPEGVSA</sequence>
<dbReference type="CDD" id="cd02042">
    <property type="entry name" value="ParAB_family"/>
    <property type="match status" value="1"/>
</dbReference>
<evidence type="ECO:0000259" key="1">
    <source>
        <dbReference type="Pfam" id="PF13614"/>
    </source>
</evidence>
<dbReference type="Gene3D" id="3.40.50.300">
    <property type="entry name" value="P-loop containing nucleotide triphosphate hydrolases"/>
    <property type="match status" value="1"/>
</dbReference>
<proteinExistence type="predicted"/>
<dbReference type="Proteomes" id="UP001207528">
    <property type="component" value="Unassembled WGS sequence"/>
</dbReference>
<dbReference type="AlphaFoldDB" id="A0AAW5SKV2"/>
<dbReference type="PANTHER" id="PTHR13696:SF96">
    <property type="entry name" value="COBQ_COBB_MIND_PARA NUCLEOTIDE BINDING DOMAIN-CONTAINING PROTEIN"/>
    <property type="match status" value="1"/>
</dbReference>
<feature type="domain" description="AAA" evidence="1">
    <location>
        <begin position="12"/>
        <end position="191"/>
    </location>
</feature>
<dbReference type="Pfam" id="PF13614">
    <property type="entry name" value="AAA_31"/>
    <property type="match status" value="1"/>
</dbReference>
<accession>A0AAW5SKV2</accession>